<comment type="caution">
    <text evidence="1">The sequence shown here is derived from an EMBL/GenBank/DDBJ whole genome shotgun (WGS) entry which is preliminary data.</text>
</comment>
<sequence length="213" mass="24624">MSKNYHDHDRSSYTSRQKYRSLDSQKPSGWFLKTYSPAKAGTIDGQATFINDRALLKALRAPYKPPADSTDITKQPFATLFVSRLSPSTTEKMIEDEFSKYGKIISVKIVRNIVTGKSCKYGFVEFKHKTDCRAAYKDSRRRMVDGQFILVDYERSRVMKDWKPRRLGGGLSGRIESGQLRFGGKDRPFKIPYHRNGPKIPEDQFKDDCWRYA</sequence>
<keyword evidence="2" id="KW-1185">Reference proteome</keyword>
<name>A0ACC2TDR5_9FUNG</name>
<organism evidence="1 2">
    <name type="scientific">Entomophthora muscae</name>
    <dbReference type="NCBI Taxonomy" id="34485"/>
    <lineage>
        <taxon>Eukaryota</taxon>
        <taxon>Fungi</taxon>
        <taxon>Fungi incertae sedis</taxon>
        <taxon>Zoopagomycota</taxon>
        <taxon>Entomophthoromycotina</taxon>
        <taxon>Entomophthoromycetes</taxon>
        <taxon>Entomophthorales</taxon>
        <taxon>Entomophthoraceae</taxon>
        <taxon>Entomophthora</taxon>
    </lineage>
</organism>
<proteinExistence type="predicted"/>
<gene>
    <name evidence="1" type="ORF">DSO57_1023116</name>
</gene>
<evidence type="ECO:0000313" key="2">
    <source>
        <dbReference type="Proteomes" id="UP001165960"/>
    </source>
</evidence>
<evidence type="ECO:0000313" key="1">
    <source>
        <dbReference type="EMBL" id="KAJ9072820.1"/>
    </source>
</evidence>
<dbReference type="EMBL" id="QTSX02002959">
    <property type="protein sequence ID" value="KAJ9072820.1"/>
    <property type="molecule type" value="Genomic_DNA"/>
</dbReference>
<protein>
    <submittedName>
        <fullName evidence="1">Uncharacterized protein</fullName>
    </submittedName>
</protein>
<dbReference type="Proteomes" id="UP001165960">
    <property type="component" value="Unassembled WGS sequence"/>
</dbReference>
<reference evidence="1" key="1">
    <citation type="submission" date="2022-04" db="EMBL/GenBank/DDBJ databases">
        <title>Genome of the entomopathogenic fungus Entomophthora muscae.</title>
        <authorList>
            <person name="Elya C."/>
            <person name="Lovett B.R."/>
            <person name="Lee E."/>
            <person name="Macias A.M."/>
            <person name="Hajek A.E."/>
            <person name="De Bivort B.L."/>
            <person name="Kasson M.T."/>
            <person name="De Fine Licht H.H."/>
            <person name="Stajich J.E."/>
        </authorList>
    </citation>
    <scope>NUCLEOTIDE SEQUENCE</scope>
    <source>
        <strain evidence="1">Berkeley</strain>
    </source>
</reference>
<accession>A0ACC2TDR5</accession>